<reference evidence="2 3" key="1">
    <citation type="submission" date="2024-02" db="EMBL/GenBank/DDBJ databases">
        <title>Deinococcus xinjiangensis NBRC 107630.</title>
        <authorList>
            <person name="Ichikawa N."/>
            <person name="Katano-Makiyama Y."/>
            <person name="Hidaka K."/>
        </authorList>
    </citation>
    <scope>NUCLEOTIDE SEQUENCE [LARGE SCALE GENOMIC DNA]</scope>
    <source>
        <strain evidence="2 3">NBRC 107630</strain>
    </source>
</reference>
<dbReference type="Proteomes" id="UP001458946">
    <property type="component" value="Unassembled WGS sequence"/>
</dbReference>
<dbReference type="EMBL" id="BAABRN010000125">
    <property type="protein sequence ID" value="GAA5504446.1"/>
    <property type="molecule type" value="Genomic_DNA"/>
</dbReference>
<evidence type="ECO:0000313" key="2">
    <source>
        <dbReference type="EMBL" id="GAA5504446.1"/>
    </source>
</evidence>
<proteinExistence type="predicted"/>
<keyword evidence="3" id="KW-1185">Reference proteome</keyword>
<organism evidence="2 3">
    <name type="scientific">Deinococcus xinjiangensis</name>
    <dbReference type="NCBI Taxonomy" id="457454"/>
    <lineage>
        <taxon>Bacteria</taxon>
        <taxon>Thermotogati</taxon>
        <taxon>Deinococcota</taxon>
        <taxon>Deinococci</taxon>
        <taxon>Deinococcales</taxon>
        <taxon>Deinococcaceae</taxon>
        <taxon>Deinococcus</taxon>
    </lineage>
</organism>
<dbReference type="CDD" id="cd00009">
    <property type="entry name" value="AAA"/>
    <property type="match status" value="1"/>
</dbReference>
<dbReference type="InterPro" id="IPR003593">
    <property type="entry name" value="AAA+_ATPase"/>
</dbReference>
<evidence type="ECO:0000259" key="1">
    <source>
        <dbReference type="SMART" id="SM00382"/>
    </source>
</evidence>
<name>A0ABP9VI57_9DEIO</name>
<sequence length="328" mass="36234">MTATTQPQGETAPTEHGLLHFAQRRLEQARENDRATRPQPHAGMSLEELLSKAAAKPQRRIYPTAAHVDALARVKSVPQFMAAIHAAYCTAGSITIQDQSGEIVYARCPRCEKTQREQALRVQMLASGIEGRYLDVEWADLELLAPLDRVAEKCTNITALIEGGASLLLFGQQTGSGKTQAAMLIAKAAIRAGYTAHVRNLARLALDVRESYRDKSAEQMTEKAALLSLTTPDLLVIDDLGAGESDTAAVERRLLFLALDERQMQRRPTIVTTNLLLTRPEDEKRKKDEAPTLVELMGARVLARLQPLKALHVNHGTNFRTRQSDVSW</sequence>
<dbReference type="InterPro" id="IPR002611">
    <property type="entry name" value="IstB_ATP-bd"/>
</dbReference>
<feature type="domain" description="AAA+ ATPase" evidence="1">
    <location>
        <begin position="163"/>
        <end position="308"/>
    </location>
</feature>
<dbReference type="RefSeq" id="WP_353544399.1">
    <property type="nucleotide sequence ID" value="NZ_BAABRN010000125.1"/>
</dbReference>
<dbReference type="Gene3D" id="3.40.50.300">
    <property type="entry name" value="P-loop containing nucleotide triphosphate hydrolases"/>
    <property type="match status" value="1"/>
</dbReference>
<gene>
    <name evidence="2" type="ORF">Dxin01_04216</name>
</gene>
<dbReference type="SMART" id="SM00382">
    <property type="entry name" value="AAA"/>
    <property type="match status" value="1"/>
</dbReference>
<dbReference type="SUPFAM" id="SSF52540">
    <property type="entry name" value="P-loop containing nucleoside triphosphate hydrolases"/>
    <property type="match status" value="1"/>
</dbReference>
<accession>A0ABP9VI57</accession>
<dbReference type="Pfam" id="PF01695">
    <property type="entry name" value="IstB_IS21"/>
    <property type="match status" value="1"/>
</dbReference>
<evidence type="ECO:0000313" key="3">
    <source>
        <dbReference type="Proteomes" id="UP001458946"/>
    </source>
</evidence>
<protein>
    <recommendedName>
        <fullName evidence="1">AAA+ ATPase domain-containing protein</fullName>
    </recommendedName>
</protein>
<comment type="caution">
    <text evidence="2">The sequence shown here is derived from an EMBL/GenBank/DDBJ whole genome shotgun (WGS) entry which is preliminary data.</text>
</comment>
<dbReference type="InterPro" id="IPR027417">
    <property type="entry name" value="P-loop_NTPase"/>
</dbReference>